<feature type="signal peptide" evidence="1">
    <location>
        <begin position="1"/>
        <end position="16"/>
    </location>
</feature>
<organism evidence="2">
    <name type="scientific">Panstrongylus lignarius</name>
    <dbReference type="NCBI Taxonomy" id="156445"/>
    <lineage>
        <taxon>Eukaryota</taxon>
        <taxon>Metazoa</taxon>
        <taxon>Ecdysozoa</taxon>
        <taxon>Arthropoda</taxon>
        <taxon>Hexapoda</taxon>
        <taxon>Insecta</taxon>
        <taxon>Pterygota</taxon>
        <taxon>Neoptera</taxon>
        <taxon>Paraneoptera</taxon>
        <taxon>Hemiptera</taxon>
        <taxon>Heteroptera</taxon>
        <taxon>Panheteroptera</taxon>
        <taxon>Cimicomorpha</taxon>
        <taxon>Reduviidae</taxon>
        <taxon>Triatominae</taxon>
        <taxon>Panstrongylus</taxon>
    </lineage>
</organism>
<proteinExistence type="predicted"/>
<evidence type="ECO:0000256" key="1">
    <source>
        <dbReference type="SAM" id="SignalP"/>
    </source>
</evidence>
<feature type="chain" id="PRO_5012375216" evidence="1">
    <location>
        <begin position="17"/>
        <end position="93"/>
    </location>
</feature>
<evidence type="ECO:0000313" key="2">
    <source>
        <dbReference type="EMBL" id="JAW15081.1"/>
    </source>
</evidence>
<keyword evidence="1" id="KW-0732">Signal</keyword>
<name>A0A224Y3K0_9HEMI</name>
<dbReference type="AlphaFoldDB" id="A0A224Y3K0"/>
<accession>A0A224Y3K0</accession>
<dbReference type="EMBL" id="GFTR01001345">
    <property type="protein sequence ID" value="JAW15081.1"/>
    <property type="molecule type" value="Transcribed_RNA"/>
</dbReference>
<protein>
    <submittedName>
        <fullName evidence="2">Putative secreted protein</fullName>
    </submittedName>
</protein>
<sequence>MIIMQMVKIFSLSVSAATLPNPTLVIQVIVKYRAVTYMVFLEGPFINSNVLDSFVQMYEYGVCVTLASFHNQEYCKPLSVSERPMEYQMQASQ</sequence>
<reference evidence="2" key="1">
    <citation type="journal article" date="2018" name="PLoS Negl. Trop. Dis.">
        <title>An insight into the salivary gland and fat body transcriptome of Panstrongylus lignarius (Hemiptera: Heteroptera), the main vector of Chagas disease in Peru.</title>
        <authorList>
            <person name="Nevoa J.C."/>
            <person name="Mendes M.T."/>
            <person name="da Silva M.V."/>
            <person name="Soares S.C."/>
            <person name="Oliveira C.J.F."/>
            <person name="Ribeiro J.M.C."/>
        </authorList>
    </citation>
    <scope>NUCLEOTIDE SEQUENCE</scope>
</reference>